<name>G7UMX9_PSEUP</name>
<evidence type="ECO:0008006" key="3">
    <source>
        <dbReference type="Google" id="ProtNLM"/>
    </source>
</evidence>
<protein>
    <recommendedName>
        <fullName evidence="3">Flagellar protein FliT</fullName>
    </recommendedName>
</protein>
<dbReference type="HOGENOM" id="CLU_2261459_0_0_6"/>
<dbReference type="STRING" id="1045855.DSC_03185"/>
<keyword evidence="2" id="KW-1185">Reference proteome</keyword>
<gene>
    <name evidence="1" type="ordered locus">DSC_03185</name>
</gene>
<sequence length="103" mass="10856">MDAAPQSATAGVPALPAAAIGQAIGVEDFDQAAELLARHQHQLVVALAGVDLNTADRAPWLQLLTEHRGLMGQLRAARDTAAMELARLDAGRRGANAWLRALK</sequence>
<dbReference type="AlphaFoldDB" id="G7UMX9"/>
<reference evidence="1 2" key="1">
    <citation type="journal article" date="2012" name="J. Bacteriol.">
        <title>Complete Genome Sequence of the BTEX-Degrading Bacterium Pseudoxanthomonas spadix BD-a59.</title>
        <authorList>
            <person name="Lee S.H."/>
            <person name="Jin H.M."/>
            <person name="Lee H.J."/>
            <person name="Kim J.M."/>
            <person name="Jeon C.O."/>
        </authorList>
    </citation>
    <scope>NUCLEOTIDE SEQUENCE [LARGE SCALE GENOMIC DNA]</scope>
    <source>
        <strain evidence="1 2">BD-a59</strain>
    </source>
</reference>
<dbReference type="KEGG" id="psd:DSC_03185"/>
<dbReference type="Proteomes" id="UP000005870">
    <property type="component" value="Chromosome"/>
</dbReference>
<dbReference type="OrthoDB" id="5988582at2"/>
<dbReference type="EMBL" id="CP003093">
    <property type="protein sequence ID" value="AER55290.1"/>
    <property type="molecule type" value="Genomic_DNA"/>
</dbReference>
<organism evidence="1 2">
    <name type="scientific">Pseudoxanthomonas spadix (strain BD-a59)</name>
    <dbReference type="NCBI Taxonomy" id="1045855"/>
    <lineage>
        <taxon>Bacteria</taxon>
        <taxon>Pseudomonadati</taxon>
        <taxon>Pseudomonadota</taxon>
        <taxon>Gammaproteobacteria</taxon>
        <taxon>Lysobacterales</taxon>
        <taxon>Lysobacteraceae</taxon>
        <taxon>Pseudoxanthomonas</taxon>
    </lineage>
</organism>
<evidence type="ECO:0000313" key="2">
    <source>
        <dbReference type="Proteomes" id="UP000005870"/>
    </source>
</evidence>
<accession>G7UMX9</accession>
<dbReference type="RefSeq" id="WP_014159468.1">
    <property type="nucleotide sequence ID" value="NC_016147.2"/>
</dbReference>
<evidence type="ECO:0000313" key="1">
    <source>
        <dbReference type="EMBL" id="AER55290.1"/>
    </source>
</evidence>
<proteinExistence type="predicted"/>